<protein>
    <recommendedName>
        <fullName evidence="1">DUF8088 domain-containing protein</fullName>
    </recommendedName>
</protein>
<dbReference type="InterPro" id="IPR058401">
    <property type="entry name" value="DUF8088"/>
</dbReference>
<dbReference type="EMBL" id="KJ024807">
    <property type="protein sequence ID" value="AHJ86770.1"/>
    <property type="molecule type" value="Genomic_DNA"/>
</dbReference>
<accession>A0A0A7AQW7</accession>
<dbReference type="GeneID" id="26613731"/>
<keyword evidence="3" id="KW-1185">Reference proteome</keyword>
<dbReference type="RefSeq" id="YP_009194039.1">
    <property type="nucleotide sequence ID" value="NC_028748.2"/>
</dbReference>
<feature type="domain" description="DUF8088" evidence="1">
    <location>
        <begin position="4"/>
        <end position="45"/>
    </location>
</feature>
<proteinExistence type="predicted"/>
<name>A0A0A7AQW7_9CAUD</name>
<evidence type="ECO:0000259" key="1">
    <source>
        <dbReference type="Pfam" id="PF26338"/>
    </source>
</evidence>
<evidence type="ECO:0000313" key="3">
    <source>
        <dbReference type="Proteomes" id="UP000031093"/>
    </source>
</evidence>
<evidence type="ECO:0000313" key="2">
    <source>
        <dbReference type="EMBL" id="AHJ86770.1"/>
    </source>
</evidence>
<dbReference type="OrthoDB" id="19506at10239"/>
<sequence>MNTVTIKFGQGIEAWKDAQEVLKILQEKGYKVEPYEEIGTVNLTKEIKMEEILVQGDITEDLKRLGVNATRTYGDETTSYQVYEVSDEDFKILSDDASKRDTDDCHWKSGGWHWCEGSNQGIPNVTITVNNQRLICWAEQVNDGEGPYFNGWHVNLLEYLDIEKGCTSFKNVCALTKDLAKHNNMTMAELFRKYQGWDKEN</sequence>
<dbReference type="Pfam" id="PF26338">
    <property type="entry name" value="DUF8088"/>
    <property type="match status" value="1"/>
</dbReference>
<organism evidence="2 3">
    <name type="scientific">Bacillus phage vB_BtS_BMBtp3</name>
    <dbReference type="NCBI Taxonomy" id="1445809"/>
    <lineage>
        <taxon>Viruses</taxon>
        <taxon>Duplodnaviria</taxon>
        <taxon>Heunggongvirae</taxon>
        <taxon>Uroviricota</taxon>
        <taxon>Caudoviricetes</taxon>
        <taxon>Waukeshavirus</taxon>
        <taxon>Waukeshavirus BMBtp3</taxon>
    </lineage>
</organism>
<dbReference type="Proteomes" id="UP000031093">
    <property type="component" value="Segment"/>
</dbReference>
<dbReference type="KEGG" id="vg:26613731"/>
<gene>
    <name evidence="2" type="ORF">BMBtpLA_61</name>
</gene>
<reference evidence="3" key="1">
    <citation type="submission" date="2014-01" db="EMBL/GenBank/DDBJ databases">
        <title>Complete genome sequence of novel bacteriophage BMBTP3 with a mosaic organization.</title>
        <authorList>
            <person name="Zhu L."/>
            <person name="Wang Y."/>
            <person name="Sun M."/>
        </authorList>
    </citation>
    <scope>NUCLEOTIDE SEQUENCE [LARGE SCALE GENOMIC DNA]</scope>
</reference>